<evidence type="ECO:0000256" key="3">
    <source>
        <dbReference type="SAM" id="Phobius"/>
    </source>
</evidence>
<dbReference type="Proteomes" id="UP000323439">
    <property type="component" value="Unassembled WGS sequence"/>
</dbReference>
<feature type="transmembrane region" description="Helical" evidence="3">
    <location>
        <begin position="151"/>
        <end position="172"/>
    </location>
</feature>
<dbReference type="InterPro" id="IPR052016">
    <property type="entry name" value="Bact_Sigma-Reg"/>
</dbReference>
<feature type="transmembrane region" description="Helical" evidence="3">
    <location>
        <begin position="193"/>
        <end position="210"/>
    </location>
</feature>
<name>A0A1G5VFJ2_9EURY</name>
<dbReference type="AlphaFoldDB" id="A0A1G5VFJ2"/>
<evidence type="ECO:0000256" key="2">
    <source>
        <dbReference type="SAM" id="Coils"/>
    </source>
</evidence>
<feature type="transmembrane region" description="Helical" evidence="3">
    <location>
        <begin position="114"/>
        <end position="131"/>
    </location>
</feature>
<dbReference type="InterPro" id="IPR036457">
    <property type="entry name" value="PPM-type-like_dom_sf"/>
</dbReference>
<feature type="transmembrane region" description="Helical" evidence="3">
    <location>
        <begin position="222"/>
        <end position="238"/>
    </location>
</feature>
<keyword evidence="1" id="KW-0378">Hydrolase</keyword>
<feature type="coiled-coil region" evidence="2">
    <location>
        <begin position="379"/>
        <end position="406"/>
    </location>
</feature>
<dbReference type="OrthoDB" id="110858at2157"/>
<sequence>MNKNFKKILVPFILMIIFNLGSYIFMFGSNFGEGYTPHVGLHLISGLLFGPYGAAGAAVANGICDLIRGYNPILTVMAEIASFGISCLAYKLWYGNYRIMPSITKPKLNNTSHLLLFLGIIIICATLYALINKELFYILYPETRSINLDVGVRYFVNFFNSAFIYGIIGIWISKKIDFVHIPKISKRKLHVNFYKAIGILIFVSVLIVLFNDDYNGSDYLNRIVETIIISVLLFIYITKPIKSPIKEETYTTIPEEIMNIFLITTLVMQILAAVLATNDTVIVAMDLILQVDVEDIGLYILLNSDIFLIIFFIPSIFVLKYIEMKVIKPIYSFSKIEHFIKKGDKIKSDELIKLYSNYTDVDNEIGMLARSYTDLINNTNEYIENIEEIQGEKQRIEAELNIAKRIQESILPTESILNEDYGVYGTSKSAKEVGGDFFDYYEIDDENLAIMVGDASGKGVPAALLSTLAHAIIKQIHKNEKDPSKVLNLLNNGLCENNAECMFITLWLGIYNKKTGILTFSNAGHNSPLINEGNGFKEITMNKGIVLGIVENFEFVKEEIRNFKRIVIYTDGITDAKSIDGEFYGEKRLIDALNKIYDESLLVEMLNKDIDEFTQGTEQFDDMTLLVLDRYD</sequence>
<dbReference type="EMBL" id="FMXB01000003">
    <property type="protein sequence ID" value="SDA43825.1"/>
    <property type="molecule type" value="Genomic_DNA"/>
</dbReference>
<protein>
    <submittedName>
        <fullName evidence="5">Sigma-B regulation protein RsbU (Phosphoserine phosphatase)</fullName>
    </submittedName>
</protein>
<feature type="transmembrane region" description="Helical" evidence="3">
    <location>
        <begin position="72"/>
        <end position="93"/>
    </location>
</feature>
<reference evidence="5 6" key="1">
    <citation type="submission" date="2016-10" db="EMBL/GenBank/DDBJ databases">
        <authorList>
            <person name="Varghese N."/>
            <person name="Submissions S."/>
        </authorList>
    </citation>
    <scope>NUCLEOTIDE SEQUENCE [LARGE SCALE GENOMIC DNA]</scope>
    <source>
        <strain evidence="5 6">DSM 16643</strain>
    </source>
</reference>
<dbReference type="GO" id="GO:0016791">
    <property type="term" value="F:phosphatase activity"/>
    <property type="evidence" value="ECO:0007669"/>
    <property type="project" value="TreeGrafter"/>
</dbReference>
<keyword evidence="3" id="KW-0472">Membrane</keyword>
<feature type="domain" description="PPM-type phosphatase" evidence="4">
    <location>
        <begin position="418"/>
        <end position="630"/>
    </location>
</feature>
<proteinExistence type="predicted"/>
<accession>A0A1G5VFJ2</accession>
<organism evidence="5 6">
    <name type="scientific">Methanobrevibacter millerae</name>
    <dbReference type="NCBI Taxonomy" id="230361"/>
    <lineage>
        <taxon>Archaea</taxon>
        <taxon>Methanobacteriati</taxon>
        <taxon>Methanobacteriota</taxon>
        <taxon>Methanomada group</taxon>
        <taxon>Methanobacteria</taxon>
        <taxon>Methanobacteriales</taxon>
        <taxon>Methanobacteriaceae</taxon>
        <taxon>Methanobrevibacter</taxon>
    </lineage>
</organism>
<evidence type="ECO:0000259" key="4">
    <source>
        <dbReference type="SMART" id="SM00331"/>
    </source>
</evidence>
<dbReference type="Gene3D" id="3.60.40.10">
    <property type="entry name" value="PPM-type phosphatase domain"/>
    <property type="match status" value="1"/>
</dbReference>
<evidence type="ECO:0000313" key="6">
    <source>
        <dbReference type="Proteomes" id="UP000323439"/>
    </source>
</evidence>
<dbReference type="Pfam" id="PF07228">
    <property type="entry name" value="SpoIIE"/>
    <property type="match status" value="1"/>
</dbReference>
<feature type="transmembrane region" description="Helical" evidence="3">
    <location>
        <begin position="39"/>
        <end position="60"/>
    </location>
</feature>
<keyword evidence="3" id="KW-0812">Transmembrane</keyword>
<dbReference type="SUPFAM" id="SSF81606">
    <property type="entry name" value="PP2C-like"/>
    <property type="match status" value="1"/>
</dbReference>
<dbReference type="InterPro" id="IPR001932">
    <property type="entry name" value="PPM-type_phosphatase-like_dom"/>
</dbReference>
<dbReference type="PANTHER" id="PTHR43156:SF2">
    <property type="entry name" value="STAGE II SPORULATION PROTEIN E"/>
    <property type="match status" value="1"/>
</dbReference>
<keyword evidence="2" id="KW-0175">Coiled coil</keyword>
<evidence type="ECO:0000313" key="5">
    <source>
        <dbReference type="EMBL" id="SDA43825.1"/>
    </source>
</evidence>
<keyword evidence="3" id="KW-1133">Transmembrane helix</keyword>
<evidence type="ECO:0000256" key="1">
    <source>
        <dbReference type="ARBA" id="ARBA00022801"/>
    </source>
</evidence>
<feature type="transmembrane region" description="Helical" evidence="3">
    <location>
        <begin position="259"/>
        <end position="276"/>
    </location>
</feature>
<dbReference type="SMART" id="SM00331">
    <property type="entry name" value="PP2C_SIG"/>
    <property type="match status" value="1"/>
</dbReference>
<feature type="transmembrane region" description="Helical" evidence="3">
    <location>
        <begin position="296"/>
        <end position="319"/>
    </location>
</feature>
<feature type="transmembrane region" description="Helical" evidence="3">
    <location>
        <begin position="12"/>
        <end position="32"/>
    </location>
</feature>
<dbReference type="RefSeq" id="WP_188118040.1">
    <property type="nucleotide sequence ID" value="NZ_FMXB01000003.1"/>
</dbReference>
<dbReference type="PANTHER" id="PTHR43156">
    <property type="entry name" value="STAGE II SPORULATION PROTEIN E-RELATED"/>
    <property type="match status" value="1"/>
</dbReference>
<gene>
    <name evidence="5" type="ORF">SAMN02910315_00557</name>
</gene>
<keyword evidence="6" id="KW-1185">Reference proteome</keyword>